<dbReference type="EMBL" id="QICS01000014">
    <property type="protein sequence ID" value="PXV85951.1"/>
    <property type="molecule type" value="Genomic_DNA"/>
</dbReference>
<dbReference type="Proteomes" id="UP000247523">
    <property type="component" value="Unassembled WGS sequence"/>
</dbReference>
<dbReference type="EMBL" id="NOKA02000016">
    <property type="protein sequence ID" value="RDY31387.1"/>
    <property type="molecule type" value="Genomic_DNA"/>
</dbReference>
<protein>
    <submittedName>
        <fullName evidence="1">Uncharacterized protein</fullName>
    </submittedName>
</protein>
<sequence length="123" mass="14606">MAHRIPSKWSYIIKYLGGHPNITKESDAILRFTKKRVEIESIYRGKIALEYKDCDLEIQSALESKRIVIIYKNSFESESRIFIQIKKEKEENVVEVFHIYQKLALGSEENITEDSERFFKLFK</sequence>
<evidence type="ECO:0000313" key="4">
    <source>
        <dbReference type="Proteomes" id="UP000247523"/>
    </source>
</evidence>
<reference evidence="2" key="3">
    <citation type="submission" date="2018-07" db="EMBL/GenBank/DDBJ databases">
        <authorList>
            <person name="Quirk P.G."/>
            <person name="Krulwich T.A."/>
        </authorList>
    </citation>
    <scope>NUCLEOTIDE SEQUENCE</scope>
    <source>
        <strain evidence="2">CCRI-19302</strain>
    </source>
</reference>
<reference evidence="2 3" key="1">
    <citation type="journal article" date="2017" name="Genome Announc.">
        <title>Draft Genome Sequence of a Sporulating and Motile Strain of Lachnotalea glycerini Isolated from Water in Quebec City, Canada.</title>
        <authorList>
            <person name="Maheux A.F."/>
            <person name="Boudreau D.K."/>
            <person name="Berube E."/>
            <person name="Boissinot M."/>
            <person name="Raymond F."/>
            <person name="Brodeur S."/>
            <person name="Corbeil J."/>
            <person name="Isabel S."/>
            <person name="Omar R.F."/>
            <person name="Bergeron M.G."/>
        </authorList>
    </citation>
    <scope>NUCLEOTIDE SEQUENCE [LARGE SCALE GENOMIC DNA]</scope>
    <source>
        <strain evidence="2 3">CCRI-19302</strain>
    </source>
</reference>
<name>A0A255IMG1_9FIRM</name>
<dbReference type="RefSeq" id="WP_094376574.1">
    <property type="nucleotide sequence ID" value="NZ_NOKA02000016.1"/>
</dbReference>
<gene>
    <name evidence="1" type="ORF">C8E03_11428</name>
    <name evidence="2" type="ORF">CG710_009710</name>
</gene>
<organism evidence="1 4">
    <name type="scientific">Lachnotalea glycerini</name>
    <dbReference type="NCBI Taxonomy" id="1763509"/>
    <lineage>
        <taxon>Bacteria</taxon>
        <taxon>Bacillati</taxon>
        <taxon>Bacillota</taxon>
        <taxon>Clostridia</taxon>
        <taxon>Lachnospirales</taxon>
        <taxon>Lachnospiraceae</taxon>
        <taxon>Lachnotalea</taxon>
    </lineage>
</organism>
<dbReference type="AlphaFoldDB" id="A0A255IMG1"/>
<keyword evidence="3" id="KW-1185">Reference proteome</keyword>
<dbReference type="Proteomes" id="UP000216411">
    <property type="component" value="Unassembled WGS sequence"/>
</dbReference>
<evidence type="ECO:0000313" key="2">
    <source>
        <dbReference type="EMBL" id="RDY31387.1"/>
    </source>
</evidence>
<dbReference type="OrthoDB" id="9913453at2"/>
<accession>A0A255IMG1</accession>
<proteinExistence type="predicted"/>
<evidence type="ECO:0000313" key="1">
    <source>
        <dbReference type="EMBL" id="PXV85951.1"/>
    </source>
</evidence>
<comment type="caution">
    <text evidence="1">The sequence shown here is derived from an EMBL/GenBank/DDBJ whole genome shotgun (WGS) entry which is preliminary data.</text>
</comment>
<reference evidence="1 4" key="2">
    <citation type="submission" date="2018-05" db="EMBL/GenBank/DDBJ databases">
        <title>Genomic Encyclopedia of Type Strains, Phase IV (KMG-IV): sequencing the most valuable type-strain genomes for metagenomic binning, comparative biology and taxonomic classification.</title>
        <authorList>
            <person name="Goeker M."/>
        </authorList>
    </citation>
    <scope>NUCLEOTIDE SEQUENCE [LARGE SCALE GENOMIC DNA]</scope>
    <source>
        <strain evidence="1 4">DSM 28816</strain>
    </source>
</reference>
<evidence type="ECO:0000313" key="3">
    <source>
        <dbReference type="Proteomes" id="UP000216411"/>
    </source>
</evidence>